<dbReference type="STRING" id="407234.SAMN05421795_10822"/>
<proteinExistence type="inferred from homology"/>
<keyword evidence="5" id="KW-1185">Reference proteome</keyword>
<dbReference type="InterPro" id="IPR036148">
    <property type="entry name" value="MmgE/PrpD_sf"/>
</dbReference>
<dbReference type="InterPro" id="IPR042183">
    <property type="entry name" value="MmgE/PrpD_sf_1"/>
</dbReference>
<dbReference type="PANTHER" id="PTHR16943">
    <property type="entry name" value="2-METHYLCITRATE DEHYDRATASE-RELATED"/>
    <property type="match status" value="1"/>
</dbReference>
<dbReference type="SUPFAM" id="SSF103378">
    <property type="entry name" value="2-methylcitrate dehydratase PrpD"/>
    <property type="match status" value="1"/>
</dbReference>
<dbReference type="Proteomes" id="UP000186098">
    <property type="component" value="Unassembled WGS sequence"/>
</dbReference>
<dbReference type="GO" id="GO:0016829">
    <property type="term" value="F:lyase activity"/>
    <property type="evidence" value="ECO:0007669"/>
    <property type="project" value="InterPro"/>
</dbReference>
<evidence type="ECO:0000259" key="2">
    <source>
        <dbReference type="Pfam" id="PF03972"/>
    </source>
</evidence>
<dbReference type="RefSeq" id="WP_083947787.1">
    <property type="nucleotide sequence ID" value="NZ_FTOM01000008.1"/>
</dbReference>
<dbReference type="InterPro" id="IPR042188">
    <property type="entry name" value="MmgE/PrpD_sf_2"/>
</dbReference>
<evidence type="ECO:0000259" key="3">
    <source>
        <dbReference type="Pfam" id="PF19305"/>
    </source>
</evidence>
<reference evidence="5" key="1">
    <citation type="submission" date="2017-01" db="EMBL/GenBank/DDBJ databases">
        <authorList>
            <person name="Varghese N."/>
            <person name="Submissions S."/>
        </authorList>
    </citation>
    <scope>NUCLEOTIDE SEQUENCE [LARGE SCALE GENOMIC DNA]</scope>
    <source>
        <strain evidence="5">DSM 18714</strain>
    </source>
</reference>
<evidence type="ECO:0000313" key="4">
    <source>
        <dbReference type="EMBL" id="SIS86624.1"/>
    </source>
</evidence>
<protein>
    <submittedName>
        <fullName evidence="4">2-methylcitrate dehydratase PrpD</fullName>
    </submittedName>
</protein>
<dbReference type="Gene3D" id="3.30.1330.120">
    <property type="entry name" value="2-methylcitrate dehydratase PrpD"/>
    <property type="match status" value="1"/>
</dbReference>
<name>A0A1N7MKC9_9RHOB</name>
<dbReference type="Gene3D" id="1.10.4100.10">
    <property type="entry name" value="2-methylcitrate dehydratase PrpD"/>
    <property type="match status" value="1"/>
</dbReference>
<feature type="domain" description="MmgE/PrpD N-terminal" evidence="2">
    <location>
        <begin position="10"/>
        <end position="254"/>
    </location>
</feature>
<evidence type="ECO:0000313" key="5">
    <source>
        <dbReference type="Proteomes" id="UP000186098"/>
    </source>
</evidence>
<feature type="domain" description="MmgE/PrpD C-terminal" evidence="3">
    <location>
        <begin position="274"/>
        <end position="433"/>
    </location>
</feature>
<accession>A0A1N7MKC9</accession>
<dbReference type="OrthoDB" id="9795089at2"/>
<dbReference type="AlphaFoldDB" id="A0A1N7MKC9"/>
<dbReference type="InterPro" id="IPR045336">
    <property type="entry name" value="MmgE_PrpD_N"/>
</dbReference>
<sequence length="455" mass="46401">MTAIPVTGLLAEFAAQTPGDAIPAPVRQRAAALTLDLLGSVVRAGHEPGSTDCLMAVLADLDLDRPGPARVPGLARGHAPATAALVIGMLGHTLDFDDTHAASSLHPSAPVVAAAFAAGQAAGASGAEVLSAIVIGYEVCCRLGNALDPAAHYARGFHPTATAGTFGAAAAAGRLWGLGADAMAAAFGVAGSQAAGSLQFLANGAWNKRWQVGQAAMNAVLAAALARRGFVGAAAPIEGKAGFLHAYTDGADPAVAVANLGTDWETLKIGVKPYPSCRYTHAALDGLAALRATRPAADFLAVEVGLHRNGIKLTADPIDKARRARSVVDGQFSMPFTAAVMIDQGAFGWDDFARLGDPALDALADRVRVVRDATLEAAPHPFGARLRVTFPDGVVERHIPDPSGEPATFPDAAARRAKFMALAEPVLGAGAADLAALIEGLDDVPDLRAALSRLC</sequence>
<dbReference type="PANTHER" id="PTHR16943:SF8">
    <property type="entry name" value="2-METHYLCITRATE DEHYDRATASE"/>
    <property type="match status" value="1"/>
</dbReference>
<dbReference type="InterPro" id="IPR045337">
    <property type="entry name" value="MmgE_PrpD_C"/>
</dbReference>
<dbReference type="Pfam" id="PF19305">
    <property type="entry name" value="MmgE_PrpD_C"/>
    <property type="match status" value="1"/>
</dbReference>
<gene>
    <name evidence="4" type="ORF">SAMN05421795_10822</name>
</gene>
<dbReference type="Pfam" id="PF03972">
    <property type="entry name" value="MmgE_PrpD_N"/>
    <property type="match status" value="1"/>
</dbReference>
<dbReference type="EMBL" id="FTOM01000008">
    <property type="protein sequence ID" value="SIS86624.1"/>
    <property type="molecule type" value="Genomic_DNA"/>
</dbReference>
<dbReference type="InterPro" id="IPR005656">
    <property type="entry name" value="MmgE_PrpD"/>
</dbReference>
<evidence type="ECO:0000256" key="1">
    <source>
        <dbReference type="ARBA" id="ARBA00006174"/>
    </source>
</evidence>
<organism evidence="4 5">
    <name type="scientific">Phaeovulum vinaykumarii</name>
    <dbReference type="NCBI Taxonomy" id="407234"/>
    <lineage>
        <taxon>Bacteria</taxon>
        <taxon>Pseudomonadati</taxon>
        <taxon>Pseudomonadota</taxon>
        <taxon>Alphaproteobacteria</taxon>
        <taxon>Rhodobacterales</taxon>
        <taxon>Paracoccaceae</taxon>
        <taxon>Phaeovulum</taxon>
    </lineage>
</organism>
<comment type="similarity">
    <text evidence="1">Belongs to the PrpD family.</text>
</comment>